<reference evidence="2" key="1">
    <citation type="submission" date="2023-06" db="EMBL/GenBank/DDBJ databases">
        <title>Conoideocrella luteorostrata (Hypocreales: Clavicipitaceae), a potential biocontrol fungus for elongate hemlock scale in United States Christmas tree production areas.</title>
        <authorList>
            <person name="Barrett H."/>
            <person name="Lovett B."/>
            <person name="Macias A.M."/>
            <person name="Stajich J.E."/>
            <person name="Kasson M.T."/>
        </authorList>
    </citation>
    <scope>NUCLEOTIDE SEQUENCE</scope>
    <source>
        <strain evidence="2">ARSEF 14590</strain>
    </source>
</reference>
<dbReference type="AlphaFoldDB" id="A0AAJ0FVU2"/>
<protein>
    <recommendedName>
        <fullName evidence="1">Heterokaryon incompatibility domain-containing protein</fullName>
    </recommendedName>
</protein>
<dbReference type="PANTHER" id="PTHR24148">
    <property type="entry name" value="ANKYRIN REPEAT DOMAIN-CONTAINING PROTEIN 39 HOMOLOG-RELATED"/>
    <property type="match status" value="1"/>
</dbReference>
<name>A0AAJ0FVU2_9HYPO</name>
<proteinExistence type="predicted"/>
<dbReference type="Pfam" id="PF06985">
    <property type="entry name" value="HET"/>
    <property type="match status" value="1"/>
</dbReference>
<dbReference type="InterPro" id="IPR010730">
    <property type="entry name" value="HET"/>
</dbReference>
<dbReference type="PANTHER" id="PTHR24148:SF64">
    <property type="entry name" value="HETEROKARYON INCOMPATIBILITY DOMAIN-CONTAINING PROTEIN"/>
    <property type="match status" value="1"/>
</dbReference>
<feature type="domain" description="Heterokaryon incompatibility" evidence="1">
    <location>
        <begin position="36"/>
        <end position="194"/>
    </location>
</feature>
<accession>A0AAJ0FVU2</accession>
<dbReference type="InterPro" id="IPR052895">
    <property type="entry name" value="HetReg/Transcr_Mod"/>
</dbReference>
<evidence type="ECO:0000313" key="3">
    <source>
        <dbReference type="Proteomes" id="UP001251528"/>
    </source>
</evidence>
<gene>
    <name evidence="2" type="ORF">QQS21_008638</name>
</gene>
<sequence length="643" mass="72078">MSDGSTFRVVYLLPGAEDDRLECTFLEVPVSAKPNYSALSYVWGAPSTAELVWINGRVIGITQNLGLALRHLGSPAEVRSFWIDALCINQTDEVGEKVVQIPLMRRIYQHAPTVVIFLGGDSDHSETVPSICKIINQAYERSDFQLHQYPFTQQPLNGDKYKDLSLPEMNSTKWQGFRRLLQRPWFTRIWVIQEAVMATSAEVICGAWTMDWTFFFQSISRARVLGLPIFNDPDGKIEGDDTVDPSVSASQIILLNALRAGESEFVPWKLIDLLHRGRSSLATRPHDYCYGLMGLSEEFDDPVFKIDYELPVEDLYRKLAQYFVEHGDGVKMLYNASGSDLKLPSWVPDWSYRSLPRPRIAPHPQTIPDRNPSCSAASSFVSFIQLHPSLPDVIVVRGLIFDLISNLGINHGPRYSKDRREVFQQPTKLNGKVESLSGSASSASHHSHVANKSTYKSSILHIADCITELYQLLRSGQNSTYPTGEVEEDVVWKTLICNNTLNSMKKASSDYAVFYQCLITVILAHNRSWKVPQLNPGPLSFKELAGYGPSDVAGKSDVFVTGSIEFCNTKRRGRTRRGFVGQFPLKSQIGDMIFLPLGSAIPFLIRQATPGVYRIIGECYLHGIMEGEAFDDKRTPINDVLIA</sequence>
<dbReference type="EMBL" id="JASWJB010000201">
    <property type="protein sequence ID" value="KAK2593669.1"/>
    <property type="molecule type" value="Genomic_DNA"/>
</dbReference>
<evidence type="ECO:0000259" key="1">
    <source>
        <dbReference type="Pfam" id="PF06985"/>
    </source>
</evidence>
<organism evidence="2 3">
    <name type="scientific">Conoideocrella luteorostrata</name>
    <dbReference type="NCBI Taxonomy" id="1105319"/>
    <lineage>
        <taxon>Eukaryota</taxon>
        <taxon>Fungi</taxon>
        <taxon>Dikarya</taxon>
        <taxon>Ascomycota</taxon>
        <taxon>Pezizomycotina</taxon>
        <taxon>Sordariomycetes</taxon>
        <taxon>Hypocreomycetidae</taxon>
        <taxon>Hypocreales</taxon>
        <taxon>Clavicipitaceae</taxon>
        <taxon>Conoideocrella</taxon>
    </lineage>
</organism>
<dbReference type="Pfam" id="PF26639">
    <property type="entry name" value="Het-6_barrel"/>
    <property type="match status" value="1"/>
</dbReference>
<evidence type="ECO:0000313" key="2">
    <source>
        <dbReference type="EMBL" id="KAK2593669.1"/>
    </source>
</evidence>
<comment type="caution">
    <text evidence="2">The sequence shown here is derived from an EMBL/GenBank/DDBJ whole genome shotgun (WGS) entry which is preliminary data.</text>
</comment>
<dbReference type="Proteomes" id="UP001251528">
    <property type="component" value="Unassembled WGS sequence"/>
</dbReference>
<keyword evidence="3" id="KW-1185">Reference proteome</keyword>